<evidence type="ECO:0000259" key="1">
    <source>
        <dbReference type="Pfam" id="PF19543"/>
    </source>
</evidence>
<dbReference type="RefSeq" id="WP_347921982.1">
    <property type="nucleotide sequence ID" value="NZ_CP157199.1"/>
</dbReference>
<protein>
    <submittedName>
        <fullName evidence="2">Glycoside hydrolase domain-containing protein</fullName>
    </submittedName>
</protein>
<accession>A0AAU7BPE4</accession>
<name>A0AAU7BPE4_9FLAO</name>
<dbReference type="PROSITE" id="PS51257">
    <property type="entry name" value="PROKAR_LIPOPROTEIN"/>
    <property type="match status" value="1"/>
</dbReference>
<organism evidence="2">
    <name type="scientific">Pontimicrobium sp. SW4</name>
    <dbReference type="NCBI Taxonomy" id="3153519"/>
    <lineage>
        <taxon>Bacteria</taxon>
        <taxon>Pseudomonadati</taxon>
        <taxon>Bacteroidota</taxon>
        <taxon>Flavobacteriia</taxon>
        <taxon>Flavobacteriales</taxon>
        <taxon>Flavobacteriaceae</taxon>
        <taxon>Pontimicrobium</taxon>
    </lineage>
</organism>
<evidence type="ECO:0000313" key="2">
    <source>
        <dbReference type="EMBL" id="XBG59961.1"/>
    </source>
</evidence>
<dbReference type="GO" id="GO:0016787">
    <property type="term" value="F:hydrolase activity"/>
    <property type="evidence" value="ECO:0007669"/>
    <property type="project" value="UniProtKB-KW"/>
</dbReference>
<gene>
    <name evidence="2" type="ORF">ABGB03_08805</name>
</gene>
<dbReference type="InterPro" id="IPR045711">
    <property type="entry name" value="GH123-like_N"/>
</dbReference>
<dbReference type="AlphaFoldDB" id="A0AAU7BPE4"/>
<feature type="domain" description="Glycoside hydrolase 123-like N-terminal" evidence="1">
    <location>
        <begin position="57"/>
        <end position="1017"/>
    </location>
</feature>
<reference evidence="2" key="1">
    <citation type="submission" date="2024-05" db="EMBL/GenBank/DDBJ databases">
        <title>Pontimicrobium maritimus sp. nov., isolated form sea water.</title>
        <authorList>
            <person name="Muhammad N."/>
            <person name="Vuong T.Q."/>
            <person name="Han H.L."/>
            <person name="Kim S.-G."/>
        </authorList>
    </citation>
    <scope>NUCLEOTIDE SEQUENCE</scope>
    <source>
        <strain evidence="2">SW4</strain>
    </source>
</reference>
<dbReference type="EMBL" id="CP157199">
    <property type="protein sequence ID" value="XBG59961.1"/>
    <property type="molecule type" value="Genomic_DNA"/>
</dbReference>
<sequence length="1020" mass="116763">MNKLSKLTVLFVLLICSCTEKETSDITYRDKDVTASKYDVVYESGNWEHPIYKEAFESFGNQRAVIQIENDNFDKTQVTIPWRRRDHNPEAKDIIIVDAKTNLIVTNKHVVEINNEFGHIVFQPNQDSKTYYAYYFPHESTGSYYPKLNYKTPTQTDDEAWLNEIEQTTIADLPKANVSSIQSIDNFNSFFPMEVIATQEEVSSFISSNPQPYYLFPEYRNNSIKLTDYLPVRWIKNTDNVNGISDEALRGEYYTFQIGVFSPEIDLNDLGITFSDLNSDNNEISKEAITCFNKGGVDLNGKSFKKTVSVSKGKTQALWFGIEIPETAKQGIYKGSVIIKPENSVADTVYIKLNVSSEKIENYGDGHPENMSRLRWLNSTIGTDENFIIKPFTPVNVLDKTLSILGRDIELNNFGLPNNIDSYFTLEMTKFSKEKEPILKKPIQFNATKTDGSVIDWTTSDYSINQTHKSAVNWKATNRSDDLTMSVNGTLEYDGMLEYNIQLTAENDINLNDVNLQIPMQKEAATYILGLGEKGSSLKSSINWKWDVTKHHEGAWLGGINKGLQFVLRDKNYERPLNTNFYQAKPLNLPPSWHNEGKGGIDITMNNDGVLVKNYSGARTIKKGDTLNFNIRFLITPFKLIDTEEHFNTRFVHKYVPVDSVINYNGTIANVHHANEINPYINYPFFNLEKQKAYIDEAHSKGIRVKLYNTIRELTYKSHELFALKSLGDEILNDGLGGGHSWMQEHLKSNYHSAWHATEVNDASILNKGTSRWTNYYIEGINWLAKNQEIDGLYLDDIAFSRSTVKRIASVFDTHRDSFVIDLHSANQYNNRDGFINSAFLYMEHFPYISRLWFGEYFEYDLDPDYWLTEVSGIPFGLTGEMLEKGGHPYRGLVYGMTTRVYGNFNPGALWELFDSFDIANAEMLGYWVDRSPIKTNHPNIKSTVYVHDDKILIAIGSWSNKNEQVILNIDWKALGFDENSAQLSSPEIKDLQHLKTYDINKPITIEKNQGLILVLKKNN</sequence>
<proteinExistence type="predicted"/>
<keyword evidence="2" id="KW-0378">Hydrolase</keyword>
<dbReference type="Pfam" id="PF19543">
    <property type="entry name" value="GH123_N"/>
    <property type="match status" value="1"/>
</dbReference>